<dbReference type="eggNOG" id="ENOG502QZCX">
    <property type="taxonomic scope" value="Eukaryota"/>
</dbReference>
<dbReference type="Proteomes" id="UP000007494">
    <property type="component" value="Chromosome VI"/>
</dbReference>
<feature type="region of interest" description="Disordered" evidence="1">
    <location>
        <begin position="541"/>
        <end position="583"/>
    </location>
</feature>
<feature type="region of interest" description="Disordered" evidence="1">
    <location>
        <begin position="1296"/>
        <end position="1323"/>
    </location>
</feature>
<feature type="region of interest" description="Disordered" evidence="1">
    <location>
        <begin position="31"/>
        <end position="73"/>
    </location>
</feature>
<name>F0VE73_NEOCL</name>
<gene>
    <name evidence="3" type="ORF">BN1204_018070</name>
    <name evidence="2" type="ORF">NCLIV_018070</name>
</gene>
<feature type="compositionally biased region" description="Polar residues" evidence="1">
    <location>
        <begin position="338"/>
        <end position="353"/>
    </location>
</feature>
<reference evidence="2" key="2">
    <citation type="submission" date="2011-03" db="EMBL/GenBank/DDBJ databases">
        <title>Comparative genomics and transcriptomics of Neospora caninum and Toxoplasma gondii.</title>
        <authorList>
            <person name="Reid A.J."/>
            <person name="Sohal A."/>
            <person name="Harris D."/>
            <person name="Quail M."/>
            <person name="Sanders M."/>
            <person name="Berriman M."/>
            <person name="Wastling J.M."/>
            <person name="Pain A."/>
        </authorList>
    </citation>
    <scope>NUCLEOTIDE SEQUENCE</scope>
    <source>
        <strain evidence="2">Liverpool</strain>
    </source>
</reference>
<protein>
    <submittedName>
        <fullName evidence="2">Uncharacterized protein</fullName>
    </submittedName>
</protein>
<reference evidence="4" key="3">
    <citation type="journal article" date="2012" name="PLoS Pathog.">
        <title>Comparative genomics of the apicomplexan parasites Toxoplasma gondii and Neospora caninum: Coccidia differing in host range and transmission strategy.</title>
        <authorList>
            <person name="Reid A.J."/>
            <person name="Vermont S.J."/>
            <person name="Cotton J.A."/>
            <person name="Harris D."/>
            <person name="Hill-Cawthorne G.A."/>
            <person name="Konen-Waisman S."/>
            <person name="Latham S.M."/>
            <person name="Mourier T."/>
            <person name="Norton R."/>
            <person name="Quail M.A."/>
            <person name="Sanders M."/>
            <person name="Shanmugam D."/>
            <person name="Sohal A."/>
            <person name="Wasmuth J.D."/>
            <person name="Brunk B."/>
            <person name="Grigg M.E."/>
            <person name="Howard J.C."/>
            <person name="Parkinson J."/>
            <person name="Roos D.S."/>
            <person name="Trees A.J."/>
            <person name="Berriman M."/>
            <person name="Pain A."/>
            <person name="Wastling J.M."/>
        </authorList>
    </citation>
    <scope>NUCLEOTIDE SEQUENCE [LARGE SCALE GENOMIC DNA]</scope>
    <source>
        <strain evidence="4">Liverpool</strain>
    </source>
</reference>
<dbReference type="OrthoDB" id="10498398at2759"/>
<dbReference type="VEuPathDB" id="ToxoDB:NCLIV_018070"/>
<evidence type="ECO:0000313" key="2">
    <source>
        <dbReference type="EMBL" id="CBZ52017.1"/>
    </source>
</evidence>
<feature type="region of interest" description="Disordered" evidence="1">
    <location>
        <begin position="1161"/>
        <end position="1180"/>
    </location>
</feature>
<feature type="compositionally biased region" description="Basic and acidic residues" evidence="1">
    <location>
        <begin position="800"/>
        <end position="809"/>
    </location>
</feature>
<reference evidence="2" key="1">
    <citation type="submission" date="2011-02" db="EMBL/GenBank/DDBJ databases">
        <authorList>
            <person name="Aslett M."/>
        </authorList>
    </citation>
    <scope>NUCLEOTIDE SEQUENCE</scope>
    <source>
        <strain evidence="2">Liverpool</strain>
    </source>
</reference>
<feature type="region of interest" description="Disordered" evidence="1">
    <location>
        <begin position="640"/>
        <end position="983"/>
    </location>
</feature>
<feature type="compositionally biased region" description="Pro residues" evidence="1">
    <location>
        <begin position="881"/>
        <end position="891"/>
    </location>
</feature>
<feature type="compositionally biased region" description="Polar residues" evidence="1">
    <location>
        <begin position="282"/>
        <end position="298"/>
    </location>
</feature>
<feature type="compositionally biased region" description="Acidic residues" evidence="1">
    <location>
        <begin position="328"/>
        <end position="337"/>
    </location>
</feature>
<feature type="region of interest" description="Disordered" evidence="1">
    <location>
        <begin position="275"/>
        <end position="298"/>
    </location>
</feature>
<feature type="compositionally biased region" description="Basic and acidic residues" evidence="1">
    <location>
        <begin position="541"/>
        <end position="559"/>
    </location>
</feature>
<feature type="region of interest" description="Disordered" evidence="1">
    <location>
        <begin position="1073"/>
        <end position="1140"/>
    </location>
</feature>
<feature type="compositionally biased region" description="Basic and acidic residues" evidence="1">
    <location>
        <begin position="214"/>
        <end position="223"/>
    </location>
</feature>
<feature type="region of interest" description="Disordered" evidence="1">
    <location>
        <begin position="139"/>
        <end position="241"/>
    </location>
</feature>
<organism evidence="2 4">
    <name type="scientific">Neospora caninum (strain Liverpool)</name>
    <dbReference type="NCBI Taxonomy" id="572307"/>
    <lineage>
        <taxon>Eukaryota</taxon>
        <taxon>Sar</taxon>
        <taxon>Alveolata</taxon>
        <taxon>Apicomplexa</taxon>
        <taxon>Conoidasida</taxon>
        <taxon>Coccidia</taxon>
        <taxon>Eucoccidiorida</taxon>
        <taxon>Eimeriorina</taxon>
        <taxon>Sarcocystidae</taxon>
        <taxon>Neospora</taxon>
    </lineage>
</organism>
<dbReference type="RefSeq" id="XP_003882049.1">
    <property type="nucleotide sequence ID" value="XM_003882000.1"/>
</dbReference>
<feature type="region of interest" description="Disordered" evidence="1">
    <location>
        <begin position="447"/>
        <end position="513"/>
    </location>
</feature>
<evidence type="ECO:0000313" key="3">
    <source>
        <dbReference type="EMBL" id="CEL65978.1"/>
    </source>
</evidence>
<dbReference type="EMBL" id="FR823387">
    <property type="protein sequence ID" value="CBZ52017.1"/>
    <property type="molecule type" value="Genomic_DNA"/>
</dbReference>
<feature type="compositionally biased region" description="Basic and acidic residues" evidence="1">
    <location>
        <begin position="700"/>
        <end position="715"/>
    </location>
</feature>
<dbReference type="OMA" id="ASHYGAK"/>
<feature type="compositionally biased region" description="Polar residues" evidence="1">
    <location>
        <begin position="42"/>
        <end position="57"/>
    </location>
</feature>
<feature type="compositionally biased region" description="Basic residues" evidence="1">
    <location>
        <begin position="483"/>
        <end position="492"/>
    </location>
</feature>
<sequence length="1323" mass="137023">MPCSSNDTGAGGSWVDTLTPAAFLVSPVPLHSTSSSREHQVASLSSGASNGQRQAASRGSLLAPASSQAVPASDTLRVAPDPALCSQPSPHLPSQIGLVSQRAVKWTESHDDGHSLTRYNSAQSFESVGSERDVYLTPTPSKDGVVFSPNASLAEGPPARRTRGGDAAVQREGVTRLESGSSQEATFPASSRFPESPERHPLRLAESAGSAVSAHRESQRDVSDTLGSHGGAGDREVEGGNGGVLFFTPISSPVKIRSFSSSADAAVAIRGERRACERGDGVSSSQSFHGASKGSDSGSVDWTAMCSRTYTPKLGLLQKCCDETDTRNEEDENDDSDATLSSLPEASGATSRSIRPFASGGNVCTRANHLGGEPGCQVYRRPGNAASSRFALRHPCQRPLCWKRSRKLERRLRRAWHQDFPSDDPFDLDASSSAHLRALLISSPQESRRLRAAGERDSDRSEEATSGQAEAAAGEHAPSQLRPYRHPARPRRASGSTVHPQRGAGDVPWPKKTDAFEGCSVALTSSERKSPFWERHGRKECFGEGTRDSRGDQGADRVQDTGSVAFEQPSGARRGRGTRADVGENGHGFSHMLGQRSAVELDHASEEGSPLFVSPVTECLLEPEESCRIPFPLGPAAGELVSLPSSPPTIGAGAPQARGSVSLRDRPEETGTSLQGTGEDGLSQKQRRDSVSDFFTPTSPEHEREGMPSLRRRETGAGGTGASVAYRRRSLGPGGWEKFEEEDSEESEVSCQRGIKKRCPPSESPEIGSKSGPPTLHSTHMWVHEDKDRQSQPLGGARLSEGDNGDRRLGNRSGLSLVRAAVKAPPPTWHAWAEATSDEELDHEDRRLPKRRRFSVSTLEPQSSSEEDMVSVEKGSTVPTASPPRVPPTEPAAPSVPVSSAPHASLSSLPAEPSSSVFSPLPPVPGGPQRGKEEAAIAALLAAPPPPPPPFSRLLRKRKRHSTGGVARRMRLHGPGFAGPGLPSADEATLVNSLGTALTAEETQELRQREKEERVRHQMLEKRRKEEEARAAEIARLQKKTEAEKAAVAAACTSLGAAAKPAGAHSGLSSPAPQFVFGANRPDGDASSGKPNAAPASAPLGKAEARPSGAQLAFGSGSGALPTSTEKPTETPGSAGVSGAAAAAPVLVPGQRRPRLTIVRPSASGNQAVPSTGVKNALGTTPGGGTLAAAAPAPAFGGGSGPAVAPKPSGAAGVGGAVFGVCTGAAGGTPDPGASSLWGRPGSQGPDVGSTGSGSAGDGLLPGFGSAALGPAGASGASLAFGAGLVGAVQDGGAGAAGGANPFAFQRGGRGPRGMRGRGGRRR</sequence>
<feature type="compositionally biased region" description="Acidic residues" evidence="1">
    <location>
        <begin position="739"/>
        <end position="748"/>
    </location>
</feature>
<keyword evidence="4" id="KW-1185">Reference proteome</keyword>
<dbReference type="InParanoid" id="F0VE73"/>
<feature type="compositionally biased region" description="Polar residues" evidence="1">
    <location>
        <begin position="178"/>
        <end position="189"/>
    </location>
</feature>
<feature type="compositionally biased region" description="Basic residues" evidence="1">
    <location>
        <begin position="1313"/>
        <end position="1323"/>
    </location>
</feature>
<feature type="compositionally biased region" description="Basic and acidic residues" evidence="1">
    <location>
        <begin position="447"/>
        <end position="463"/>
    </location>
</feature>
<feature type="compositionally biased region" description="Polar residues" evidence="1">
    <location>
        <begin position="855"/>
        <end position="864"/>
    </location>
</feature>
<accession>F0VE73</accession>
<evidence type="ECO:0000256" key="1">
    <source>
        <dbReference type="SAM" id="MobiDB-lite"/>
    </source>
</evidence>
<evidence type="ECO:0000313" key="4">
    <source>
        <dbReference type="Proteomes" id="UP000007494"/>
    </source>
</evidence>
<feature type="compositionally biased region" description="Low complexity" evidence="1">
    <location>
        <begin position="892"/>
        <end position="919"/>
    </location>
</feature>
<feature type="compositionally biased region" description="Polar residues" evidence="1">
    <location>
        <begin position="1163"/>
        <end position="1174"/>
    </location>
</feature>
<feature type="region of interest" description="Disordered" evidence="1">
    <location>
        <begin position="325"/>
        <end position="354"/>
    </location>
</feature>
<feature type="region of interest" description="Disordered" evidence="1">
    <location>
        <begin position="1229"/>
        <end position="1267"/>
    </location>
</feature>
<dbReference type="GeneID" id="13444805"/>
<dbReference type="EMBL" id="LN714480">
    <property type="protein sequence ID" value="CEL65978.1"/>
    <property type="molecule type" value="Genomic_DNA"/>
</dbReference>
<feature type="compositionally biased region" description="Gly residues" evidence="1">
    <location>
        <begin position="1251"/>
        <end position="1262"/>
    </location>
</feature>
<feature type="compositionally biased region" description="Basic residues" evidence="1">
    <location>
        <begin position="954"/>
        <end position="972"/>
    </location>
</feature>
<reference evidence="3" key="4">
    <citation type="journal article" date="2015" name="PLoS ONE">
        <title>Comprehensive Evaluation of Toxoplasma gondii VEG and Neospora caninum LIV Genomes with Tachyzoite Stage Transcriptome and Proteome Defines Novel Transcript Features.</title>
        <authorList>
            <person name="Ramaprasad A."/>
            <person name="Mourier T."/>
            <person name="Naeem R."/>
            <person name="Malas T.B."/>
            <person name="Moussa E."/>
            <person name="Panigrahi A."/>
            <person name="Vermont S.J."/>
            <person name="Otto T.D."/>
            <person name="Wastling J."/>
            <person name="Pain A."/>
        </authorList>
    </citation>
    <scope>NUCLEOTIDE SEQUENCE</scope>
    <source>
        <strain evidence="3">Liverpool</strain>
    </source>
</reference>
<feature type="compositionally biased region" description="Basic and acidic residues" evidence="1">
    <location>
        <begin position="1004"/>
        <end position="1031"/>
    </location>
</feature>
<proteinExistence type="predicted"/>
<feature type="region of interest" description="Disordered" evidence="1">
    <location>
        <begin position="1002"/>
        <end position="1031"/>
    </location>
</feature>